<gene>
    <name evidence="1" type="ORF">H4W34_006862</name>
</gene>
<evidence type="ECO:0000313" key="2">
    <source>
        <dbReference type="Proteomes" id="UP000627838"/>
    </source>
</evidence>
<sequence>MLIDYLVQFSPESALLEISLQQRERFFRDVQRGAGLAEFTGEFGVACFELGGLGLEPGVLGLQTGRGQGAFIALFAPVLDMGVAELLGPQQRAAFGAALGQRVISGQDPGLVGL</sequence>
<organism evidence="1 2">
    <name type="scientific">Actinomadura algeriensis</name>
    <dbReference type="NCBI Taxonomy" id="1679523"/>
    <lineage>
        <taxon>Bacteria</taxon>
        <taxon>Bacillati</taxon>
        <taxon>Actinomycetota</taxon>
        <taxon>Actinomycetes</taxon>
        <taxon>Streptosporangiales</taxon>
        <taxon>Thermomonosporaceae</taxon>
        <taxon>Actinomadura</taxon>
    </lineage>
</organism>
<protein>
    <submittedName>
        <fullName evidence="1">Uncharacterized protein</fullName>
    </submittedName>
</protein>
<reference evidence="1 2" key="1">
    <citation type="submission" date="2020-10" db="EMBL/GenBank/DDBJ databases">
        <title>Sequencing the genomes of 1000 actinobacteria strains.</title>
        <authorList>
            <person name="Klenk H.-P."/>
        </authorList>
    </citation>
    <scope>NUCLEOTIDE SEQUENCE [LARGE SCALE GENOMIC DNA]</scope>
    <source>
        <strain evidence="1 2">DSM 46744</strain>
    </source>
</reference>
<name>A0ABR9K357_9ACTN</name>
<accession>A0ABR9K357</accession>
<proteinExistence type="predicted"/>
<dbReference type="Proteomes" id="UP000627838">
    <property type="component" value="Unassembled WGS sequence"/>
</dbReference>
<dbReference type="RefSeq" id="WP_192762969.1">
    <property type="nucleotide sequence ID" value="NZ_JADBDZ010000001.1"/>
</dbReference>
<dbReference type="EMBL" id="JADBDZ010000001">
    <property type="protein sequence ID" value="MBE1537029.1"/>
    <property type="molecule type" value="Genomic_DNA"/>
</dbReference>
<evidence type="ECO:0000313" key="1">
    <source>
        <dbReference type="EMBL" id="MBE1537029.1"/>
    </source>
</evidence>
<comment type="caution">
    <text evidence="1">The sequence shown here is derived from an EMBL/GenBank/DDBJ whole genome shotgun (WGS) entry which is preliminary data.</text>
</comment>
<keyword evidence="2" id="KW-1185">Reference proteome</keyword>